<evidence type="ECO:0000313" key="1">
    <source>
        <dbReference type="EMBL" id="MFC6592155.1"/>
    </source>
</evidence>
<evidence type="ECO:0000313" key="2">
    <source>
        <dbReference type="Proteomes" id="UP001596297"/>
    </source>
</evidence>
<dbReference type="RefSeq" id="WP_380083166.1">
    <property type="nucleotide sequence ID" value="NZ_JBHSWD010000001.1"/>
</dbReference>
<organism evidence="1 2">
    <name type="scientific">Deinococcus lacus</name>
    <dbReference type="NCBI Taxonomy" id="392561"/>
    <lineage>
        <taxon>Bacteria</taxon>
        <taxon>Thermotogati</taxon>
        <taxon>Deinococcota</taxon>
        <taxon>Deinococci</taxon>
        <taxon>Deinococcales</taxon>
        <taxon>Deinococcaceae</taxon>
        <taxon>Deinococcus</taxon>
    </lineage>
</organism>
<accession>A0ABW1YCW3</accession>
<keyword evidence="1" id="KW-0378">Hydrolase</keyword>
<name>A0ABW1YCW3_9DEIO</name>
<sequence>MPLNRARSGGNFALRPNGVFWVQGTRAGILETDAYAAARLRPEFATQSGPLLVQRGQIHPAFGRDSTSRKYRSGVGVCQGDR</sequence>
<dbReference type="Proteomes" id="UP001596297">
    <property type="component" value="Unassembled WGS sequence"/>
</dbReference>
<keyword evidence="2" id="KW-1185">Reference proteome</keyword>
<reference evidence="2" key="1">
    <citation type="journal article" date="2019" name="Int. J. Syst. Evol. Microbiol.">
        <title>The Global Catalogue of Microorganisms (GCM) 10K type strain sequencing project: providing services to taxonomists for standard genome sequencing and annotation.</title>
        <authorList>
            <consortium name="The Broad Institute Genomics Platform"/>
            <consortium name="The Broad Institute Genome Sequencing Center for Infectious Disease"/>
            <person name="Wu L."/>
            <person name="Ma J."/>
        </authorList>
    </citation>
    <scope>NUCLEOTIDE SEQUENCE [LARGE SCALE GENOMIC DNA]</scope>
    <source>
        <strain evidence="2">CGMCC 1.15772</strain>
    </source>
</reference>
<gene>
    <name evidence="1" type="ORF">ACFP81_09175</name>
</gene>
<keyword evidence="1" id="KW-0326">Glycosidase</keyword>
<dbReference type="EMBL" id="JBHSWD010000001">
    <property type="protein sequence ID" value="MFC6592155.1"/>
    <property type="molecule type" value="Genomic_DNA"/>
</dbReference>
<dbReference type="GO" id="GO:0016798">
    <property type="term" value="F:hydrolase activity, acting on glycosyl bonds"/>
    <property type="evidence" value="ECO:0007669"/>
    <property type="project" value="UniProtKB-KW"/>
</dbReference>
<protein>
    <submittedName>
        <fullName evidence="1">Phosphodiester glycosidase family protein</fullName>
    </submittedName>
</protein>
<proteinExistence type="predicted"/>
<comment type="caution">
    <text evidence="1">The sequence shown here is derived from an EMBL/GenBank/DDBJ whole genome shotgun (WGS) entry which is preliminary data.</text>
</comment>